<sequence>MNYYVLLLALLTGLGSGTAQAQRRSKVKIKTEAAPASAASRYQPLFGGLSVAAAEGVMGPAFLPDIARSFPSRAEASRFFSTKGYEYLTEGQLDTARYRFNLAWLLDQQNPEAYRGLGIISSRQPTPDAAITLFAQGLAIAPANAGIMSDLGASYLLRYKQTRKKKDLEQGLTYLEKATAADPANATAWQQLAQGYFLREEYPKAWEAVHQGQSLNMTSIDFDFIGELQAKLPDPRGMFK</sequence>
<keyword evidence="1" id="KW-0732">Signal</keyword>
<organism evidence="2 3">
    <name type="scientific">Hymenobacter fastidiosus</name>
    <dbReference type="NCBI Taxonomy" id="486264"/>
    <lineage>
        <taxon>Bacteria</taxon>
        <taxon>Pseudomonadati</taxon>
        <taxon>Bacteroidota</taxon>
        <taxon>Cytophagia</taxon>
        <taxon>Cytophagales</taxon>
        <taxon>Hymenobacteraceae</taxon>
        <taxon>Hymenobacter</taxon>
    </lineage>
</organism>
<dbReference type="Proteomes" id="UP001500567">
    <property type="component" value="Unassembled WGS sequence"/>
</dbReference>
<feature type="chain" id="PRO_5045085989" description="Tetratricopeptide repeat protein" evidence="1">
    <location>
        <begin position="22"/>
        <end position="240"/>
    </location>
</feature>
<feature type="signal peptide" evidence="1">
    <location>
        <begin position="1"/>
        <end position="21"/>
    </location>
</feature>
<protein>
    <recommendedName>
        <fullName evidence="4">Tetratricopeptide repeat protein</fullName>
    </recommendedName>
</protein>
<comment type="caution">
    <text evidence="2">The sequence shown here is derived from an EMBL/GenBank/DDBJ whole genome shotgun (WGS) entry which is preliminary data.</text>
</comment>
<dbReference type="Gene3D" id="1.25.40.10">
    <property type="entry name" value="Tetratricopeptide repeat domain"/>
    <property type="match status" value="1"/>
</dbReference>
<keyword evidence="3" id="KW-1185">Reference proteome</keyword>
<evidence type="ECO:0000313" key="2">
    <source>
        <dbReference type="EMBL" id="GAA4003395.1"/>
    </source>
</evidence>
<dbReference type="EMBL" id="BAABDJ010000007">
    <property type="protein sequence ID" value="GAA4003395.1"/>
    <property type="molecule type" value="Genomic_DNA"/>
</dbReference>
<proteinExistence type="predicted"/>
<evidence type="ECO:0000313" key="3">
    <source>
        <dbReference type="Proteomes" id="UP001500567"/>
    </source>
</evidence>
<gene>
    <name evidence="2" type="ORF">GCM10022408_13690</name>
</gene>
<name>A0ABP7RX04_9BACT</name>
<evidence type="ECO:0000256" key="1">
    <source>
        <dbReference type="SAM" id="SignalP"/>
    </source>
</evidence>
<dbReference type="RefSeq" id="WP_345071884.1">
    <property type="nucleotide sequence ID" value="NZ_BAABDJ010000007.1"/>
</dbReference>
<evidence type="ECO:0008006" key="4">
    <source>
        <dbReference type="Google" id="ProtNLM"/>
    </source>
</evidence>
<dbReference type="SUPFAM" id="SSF48452">
    <property type="entry name" value="TPR-like"/>
    <property type="match status" value="1"/>
</dbReference>
<dbReference type="InterPro" id="IPR011990">
    <property type="entry name" value="TPR-like_helical_dom_sf"/>
</dbReference>
<accession>A0ABP7RX04</accession>
<reference evidence="3" key="1">
    <citation type="journal article" date="2019" name="Int. J. Syst. Evol. Microbiol.">
        <title>The Global Catalogue of Microorganisms (GCM) 10K type strain sequencing project: providing services to taxonomists for standard genome sequencing and annotation.</title>
        <authorList>
            <consortium name="The Broad Institute Genomics Platform"/>
            <consortium name="The Broad Institute Genome Sequencing Center for Infectious Disease"/>
            <person name="Wu L."/>
            <person name="Ma J."/>
        </authorList>
    </citation>
    <scope>NUCLEOTIDE SEQUENCE [LARGE SCALE GENOMIC DNA]</scope>
    <source>
        <strain evidence="3">JCM 17224</strain>
    </source>
</reference>